<evidence type="ECO:0000313" key="3">
    <source>
        <dbReference type="Proteomes" id="UP000629365"/>
    </source>
</evidence>
<comment type="caution">
    <text evidence="2">The sequence shown here is derived from an EMBL/GenBank/DDBJ whole genome shotgun (WGS) entry which is preliminary data.</text>
</comment>
<dbReference type="Proteomes" id="UP000629365">
    <property type="component" value="Unassembled WGS sequence"/>
</dbReference>
<feature type="coiled-coil region" evidence="1">
    <location>
        <begin position="83"/>
        <end position="110"/>
    </location>
</feature>
<evidence type="ECO:0000256" key="1">
    <source>
        <dbReference type="SAM" id="Coils"/>
    </source>
</evidence>
<dbReference type="EMBL" id="BMCM01000003">
    <property type="protein sequence ID" value="GGD76392.1"/>
    <property type="molecule type" value="Genomic_DNA"/>
</dbReference>
<gene>
    <name evidence="2" type="ORF">GCM10007269_19280</name>
</gene>
<keyword evidence="1" id="KW-0175">Coiled coil</keyword>
<evidence type="ECO:0000313" key="2">
    <source>
        <dbReference type="EMBL" id="GGD76392.1"/>
    </source>
</evidence>
<name>A0ABQ1RQW7_9MICO</name>
<sequence>MSRRVVLPTELQIGEALEALRREQPAKPPTVVAVAEHLGLSNATFWRYFPDLCQGIADTRRRALRTPPAADQETNDADHRTILARLRRDNARLESELKRAAAEVQRLTLENGVLIAHAQQASKVIPLKPRA</sequence>
<organism evidence="2 3">
    <name type="scientific">Microbacterium murale</name>
    <dbReference type="NCBI Taxonomy" id="1081040"/>
    <lineage>
        <taxon>Bacteria</taxon>
        <taxon>Bacillati</taxon>
        <taxon>Actinomycetota</taxon>
        <taxon>Actinomycetes</taxon>
        <taxon>Micrococcales</taxon>
        <taxon>Microbacteriaceae</taxon>
        <taxon>Microbacterium</taxon>
    </lineage>
</organism>
<protein>
    <recommendedName>
        <fullName evidence="4">Transposase</fullName>
    </recommendedName>
</protein>
<accession>A0ABQ1RQW7</accession>
<reference evidence="3" key="1">
    <citation type="journal article" date="2019" name="Int. J. Syst. Evol. Microbiol.">
        <title>The Global Catalogue of Microorganisms (GCM) 10K type strain sequencing project: providing services to taxonomists for standard genome sequencing and annotation.</title>
        <authorList>
            <consortium name="The Broad Institute Genomics Platform"/>
            <consortium name="The Broad Institute Genome Sequencing Center for Infectious Disease"/>
            <person name="Wu L."/>
            <person name="Ma J."/>
        </authorList>
    </citation>
    <scope>NUCLEOTIDE SEQUENCE [LARGE SCALE GENOMIC DNA]</scope>
    <source>
        <strain evidence="3">CCM 7640</strain>
    </source>
</reference>
<keyword evidence="3" id="KW-1185">Reference proteome</keyword>
<evidence type="ECO:0008006" key="4">
    <source>
        <dbReference type="Google" id="ProtNLM"/>
    </source>
</evidence>
<proteinExistence type="predicted"/>
<dbReference type="RefSeq" id="WP_188436383.1">
    <property type="nucleotide sequence ID" value="NZ_BMCM01000003.1"/>
</dbReference>